<feature type="region of interest" description="Disordered" evidence="1">
    <location>
        <begin position="38"/>
        <end position="63"/>
    </location>
</feature>
<dbReference type="EMBL" id="JAIWYP010000014">
    <property type="protein sequence ID" value="KAH3707806.1"/>
    <property type="molecule type" value="Genomic_DNA"/>
</dbReference>
<keyword evidence="3" id="KW-1185">Reference proteome</keyword>
<name>A0A9D4BL65_DREPO</name>
<dbReference type="Proteomes" id="UP000828390">
    <property type="component" value="Unassembled WGS sequence"/>
</dbReference>
<reference evidence="2" key="1">
    <citation type="journal article" date="2019" name="bioRxiv">
        <title>The Genome of the Zebra Mussel, Dreissena polymorpha: A Resource for Invasive Species Research.</title>
        <authorList>
            <person name="McCartney M.A."/>
            <person name="Auch B."/>
            <person name="Kono T."/>
            <person name="Mallez S."/>
            <person name="Zhang Y."/>
            <person name="Obille A."/>
            <person name="Becker A."/>
            <person name="Abrahante J.E."/>
            <person name="Garbe J."/>
            <person name="Badalamenti J.P."/>
            <person name="Herman A."/>
            <person name="Mangelson H."/>
            <person name="Liachko I."/>
            <person name="Sullivan S."/>
            <person name="Sone E.D."/>
            <person name="Koren S."/>
            <person name="Silverstein K.A.T."/>
            <person name="Beckman K.B."/>
            <person name="Gohl D.M."/>
        </authorList>
    </citation>
    <scope>NUCLEOTIDE SEQUENCE</scope>
    <source>
        <strain evidence="2">Duluth1</strain>
        <tissue evidence="2">Whole animal</tissue>
    </source>
</reference>
<sequence length="99" mass="11036">MSAKDGTMVSGIWSATTTRRCGFGLVVFRRQRDGENRCLPTEQGRIGGETRKKDGEPPTDTEHLERTVCGLNHVDDEVHAECWAPNSYWPLGCVTNNDN</sequence>
<gene>
    <name evidence="2" type="ORF">DPMN_067222</name>
</gene>
<reference evidence="2" key="2">
    <citation type="submission" date="2020-11" db="EMBL/GenBank/DDBJ databases">
        <authorList>
            <person name="McCartney M.A."/>
            <person name="Auch B."/>
            <person name="Kono T."/>
            <person name="Mallez S."/>
            <person name="Becker A."/>
            <person name="Gohl D.M."/>
            <person name="Silverstein K.A.T."/>
            <person name="Koren S."/>
            <person name="Bechman K.B."/>
            <person name="Herman A."/>
            <person name="Abrahante J.E."/>
            <person name="Garbe J."/>
        </authorList>
    </citation>
    <scope>NUCLEOTIDE SEQUENCE</scope>
    <source>
        <strain evidence="2">Duluth1</strain>
        <tissue evidence="2">Whole animal</tissue>
    </source>
</reference>
<evidence type="ECO:0000313" key="2">
    <source>
        <dbReference type="EMBL" id="KAH3707806.1"/>
    </source>
</evidence>
<dbReference type="AlphaFoldDB" id="A0A9D4BL65"/>
<feature type="compositionally biased region" description="Basic and acidic residues" evidence="1">
    <location>
        <begin position="48"/>
        <end position="63"/>
    </location>
</feature>
<organism evidence="2 3">
    <name type="scientific">Dreissena polymorpha</name>
    <name type="common">Zebra mussel</name>
    <name type="synonym">Mytilus polymorpha</name>
    <dbReference type="NCBI Taxonomy" id="45954"/>
    <lineage>
        <taxon>Eukaryota</taxon>
        <taxon>Metazoa</taxon>
        <taxon>Spiralia</taxon>
        <taxon>Lophotrochozoa</taxon>
        <taxon>Mollusca</taxon>
        <taxon>Bivalvia</taxon>
        <taxon>Autobranchia</taxon>
        <taxon>Heteroconchia</taxon>
        <taxon>Euheterodonta</taxon>
        <taxon>Imparidentia</taxon>
        <taxon>Neoheterodontei</taxon>
        <taxon>Myida</taxon>
        <taxon>Dreissenoidea</taxon>
        <taxon>Dreissenidae</taxon>
        <taxon>Dreissena</taxon>
    </lineage>
</organism>
<evidence type="ECO:0000313" key="3">
    <source>
        <dbReference type="Proteomes" id="UP000828390"/>
    </source>
</evidence>
<comment type="caution">
    <text evidence="2">The sequence shown here is derived from an EMBL/GenBank/DDBJ whole genome shotgun (WGS) entry which is preliminary data.</text>
</comment>
<protein>
    <submittedName>
        <fullName evidence="2">Uncharacterized protein</fullName>
    </submittedName>
</protein>
<evidence type="ECO:0000256" key="1">
    <source>
        <dbReference type="SAM" id="MobiDB-lite"/>
    </source>
</evidence>
<accession>A0A9D4BL65</accession>
<proteinExistence type="predicted"/>